<gene>
    <name evidence="1" type="ORF">FSB_LOCUS25124</name>
</gene>
<name>A0A2N9GCD1_FAGSY</name>
<reference evidence="1" key="1">
    <citation type="submission" date="2018-02" db="EMBL/GenBank/DDBJ databases">
        <authorList>
            <person name="Cohen D.B."/>
            <person name="Kent A.D."/>
        </authorList>
    </citation>
    <scope>NUCLEOTIDE SEQUENCE</scope>
</reference>
<organism evidence="1">
    <name type="scientific">Fagus sylvatica</name>
    <name type="common">Beechnut</name>
    <dbReference type="NCBI Taxonomy" id="28930"/>
    <lineage>
        <taxon>Eukaryota</taxon>
        <taxon>Viridiplantae</taxon>
        <taxon>Streptophyta</taxon>
        <taxon>Embryophyta</taxon>
        <taxon>Tracheophyta</taxon>
        <taxon>Spermatophyta</taxon>
        <taxon>Magnoliopsida</taxon>
        <taxon>eudicotyledons</taxon>
        <taxon>Gunneridae</taxon>
        <taxon>Pentapetalae</taxon>
        <taxon>rosids</taxon>
        <taxon>fabids</taxon>
        <taxon>Fagales</taxon>
        <taxon>Fagaceae</taxon>
        <taxon>Fagus</taxon>
    </lineage>
</organism>
<dbReference type="AlphaFoldDB" id="A0A2N9GCD1"/>
<accession>A0A2N9GCD1</accession>
<proteinExistence type="predicted"/>
<sequence>MATKIFKTNDLVFLDRPSFAFSDRLPYGNYGFFIARLMMSMRCSEVHDEAERIKQLMKESNELGAKVVLGDVLGPLRILAFWLYGRKAIDDHEV</sequence>
<dbReference type="EMBL" id="OIVN01001749">
    <property type="protein sequence ID" value="SPC97242.1"/>
    <property type="molecule type" value="Genomic_DNA"/>
</dbReference>
<protein>
    <submittedName>
        <fullName evidence="1">Uncharacterized protein</fullName>
    </submittedName>
</protein>
<evidence type="ECO:0000313" key="1">
    <source>
        <dbReference type="EMBL" id="SPC97242.1"/>
    </source>
</evidence>